<evidence type="ECO:0000313" key="3">
    <source>
        <dbReference type="Proteomes" id="UP000199310"/>
    </source>
</evidence>
<proteinExistence type="predicted"/>
<evidence type="ECO:0008006" key="4">
    <source>
        <dbReference type="Google" id="ProtNLM"/>
    </source>
</evidence>
<evidence type="ECO:0000256" key="1">
    <source>
        <dbReference type="SAM" id="SignalP"/>
    </source>
</evidence>
<feature type="signal peptide" evidence="1">
    <location>
        <begin position="1"/>
        <end position="20"/>
    </location>
</feature>
<protein>
    <recommendedName>
        <fullName evidence="4">Carboxypeptidase regulatory-like domain-containing protein</fullName>
    </recommendedName>
</protein>
<gene>
    <name evidence="2" type="ORF">SAMN04488122_0202</name>
</gene>
<name>A0A1I0NJJ8_9BACT</name>
<dbReference type="OrthoDB" id="676304at2"/>
<dbReference type="SUPFAM" id="SSF49452">
    <property type="entry name" value="Starch-binding domain-like"/>
    <property type="match status" value="1"/>
</dbReference>
<organism evidence="2 3">
    <name type="scientific">Chitinophaga arvensicola</name>
    <dbReference type="NCBI Taxonomy" id="29529"/>
    <lineage>
        <taxon>Bacteria</taxon>
        <taxon>Pseudomonadati</taxon>
        <taxon>Bacteroidota</taxon>
        <taxon>Chitinophagia</taxon>
        <taxon>Chitinophagales</taxon>
        <taxon>Chitinophagaceae</taxon>
        <taxon>Chitinophaga</taxon>
    </lineage>
</organism>
<dbReference type="STRING" id="29529.SAMN04488122_0202"/>
<feature type="chain" id="PRO_5011617653" description="Carboxypeptidase regulatory-like domain-containing protein" evidence="1">
    <location>
        <begin position="21"/>
        <end position="105"/>
    </location>
</feature>
<keyword evidence="3" id="KW-1185">Reference proteome</keyword>
<dbReference type="RefSeq" id="WP_089889354.1">
    <property type="nucleotide sequence ID" value="NZ_FOJG01000001.1"/>
</dbReference>
<dbReference type="Gene3D" id="2.60.40.1120">
    <property type="entry name" value="Carboxypeptidase-like, regulatory domain"/>
    <property type="match status" value="1"/>
</dbReference>
<dbReference type="AlphaFoldDB" id="A0A1I0NJJ8"/>
<dbReference type="InterPro" id="IPR013784">
    <property type="entry name" value="Carb-bd-like_fold"/>
</dbReference>
<dbReference type="Proteomes" id="UP000199310">
    <property type="component" value="Unassembled WGS sequence"/>
</dbReference>
<dbReference type="EMBL" id="FOJG01000001">
    <property type="protein sequence ID" value="SEW01391.1"/>
    <property type="molecule type" value="Genomic_DNA"/>
</dbReference>
<sequence length="105" mass="10644">MKKIKVSMLALAAVAFGAFAFKGVDGGTIAGKVTPAEGATEAWAIQGTDTLTSAVTDGAFNFQNAKAGAYTVIIGAKAPFKPATVTDVKVDNGKSTDLGEIKLAH</sequence>
<reference evidence="3" key="1">
    <citation type="submission" date="2016-10" db="EMBL/GenBank/DDBJ databases">
        <authorList>
            <person name="Varghese N."/>
            <person name="Submissions S."/>
        </authorList>
    </citation>
    <scope>NUCLEOTIDE SEQUENCE [LARGE SCALE GENOMIC DNA]</scope>
    <source>
        <strain evidence="3">DSM 3695</strain>
    </source>
</reference>
<keyword evidence="1" id="KW-0732">Signal</keyword>
<dbReference type="GO" id="GO:0030246">
    <property type="term" value="F:carbohydrate binding"/>
    <property type="evidence" value="ECO:0007669"/>
    <property type="project" value="InterPro"/>
</dbReference>
<evidence type="ECO:0000313" key="2">
    <source>
        <dbReference type="EMBL" id="SEW01391.1"/>
    </source>
</evidence>
<accession>A0A1I0NJJ8</accession>